<dbReference type="Gene3D" id="3.60.20.40">
    <property type="match status" value="1"/>
</dbReference>
<dbReference type="PANTHER" id="PTHR43881:SF5">
    <property type="entry name" value="GAMMA-GLUTAMYLTRANSPEPTIDASE"/>
    <property type="match status" value="1"/>
</dbReference>
<dbReference type="SUPFAM" id="SSF56235">
    <property type="entry name" value="N-terminal nucleophile aminohydrolases (Ntn hydrolases)"/>
    <property type="match status" value="1"/>
</dbReference>
<evidence type="ECO:0000313" key="2">
    <source>
        <dbReference type="EMBL" id="NOJ48685.1"/>
    </source>
</evidence>
<dbReference type="Pfam" id="PF01019">
    <property type="entry name" value="G_glu_transpept"/>
    <property type="match status" value="1"/>
</dbReference>
<dbReference type="EMBL" id="JAAVLW010000006">
    <property type="protein sequence ID" value="NOJ48685.1"/>
    <property type="molecule type" value="Genomic_DNA"/>
</dbReference>
<protein>
    <recommendedName>
        <fullName evidence="4">Gamma-glutamyltransferase</fullName>
    </recommendedName>
</protein>
<dbReference type="InterPro" id="IPR029055">
    <property type="entry name" value="Ntn_hydrolases_N"/>
</dbReference>
<accession>A0A7Y4H6P9</accession>
<comment type="caution">
    <text evidence="2">The sequence shown here is derived from an EMBL/GenBank/DDBJ whole genome shotgun (WGS) entry which is preliminary data.</text>
</comment>
<dbReference type="Proteomes" id="UP000528734">
    <property type="component" value="Unassembled WGS sequence"/>
</dbReference>
<evidence type="ECO:0000256" key="1">
    <source>
        <dbReference type="SAM" id="MobiDB-lite"/>
    </source>
</evidence>
<organism evidence="2 3">
    <name type="scientific">Bradyrhizobium archetypum</name>
    <dbReference type="NCBI Taxonomy" id="2721160"/>
    <lineage>
        <taxon>Bacteria</taxon>
        <taxon>Pseudomonadati</taxon>
        <taxon>Pseudomonadota</taxon>
        <taxon>Alphaproteobacteria</taxon>
        <taxon>Hyphomicrobiales</taxon>
        <taxon>Nitrobacteraceae</taxon>
        <taxon>Bradyrhizobium</taxon>
    </lineage>
</organism>
<dbReference type="InterPro" id="IPR052896">
    <property type="entry name" value="GGT-like_enzyme"/>
</dbReference>
<dbReference type="AlphaFoldDB" id="A0A7Y4H6P9"/>
<dbReference type="PANTHER" id="PTHR43881">
    <property type="entry name" value="GAMMA-GLUTAMYLTRANSPEPTIDASE (AFU_ORTHOLOGUE AFUA_4G13580)"/>
    <property type="match status" value="1"/>
</dbReference>
<dbReference type="InterPro" id="IPR043137">
    <property type="entry name" value="GGT_ssub_C"/>
</dbReference>
<sequence>MIDFGLDIQEAIEMPRFLSGRFALGEARDTLHIESRFPEATIEALARRGHTINRWDAWNEMAGHAHGITIDRRNGMLSGGSDPRSDGAAIGY</sequence>
<name>A0A7Y4H6P9_9BRAD</name>
<gene>
    <name evidence="2" type="ORF">HCN50_20910</name>
</gene>
<keyword evidence="3" id="KW-1185">Reference proteome</keyword>
<proteinExistence type="predicted"/>
<reference evidence="2 3" key="1">
    <citation type="submission" date="2020-03" db="EMBL/GenBank/DDBJ databases">
        <title>Bradyrhizobium diversity isolated from nodules of Muelleranthus trifoliolatus.</title>
        <authorList>
            <person name="Klepa M."/>
            <person name="Helene L."/>
            <person name="Hungria M."/>
        </authorList>
    </citation>
    <scope>NUCLEOTIDE SEQUENCE [LARGE SCALE GENOMIC DNA]</scope>
    <source>
        <strain evidence="2 3">WSM 1744</strain>
    </source>
</reference>
<evidence type="ECO:0000313" key="3">
    <source>
        <dbReference type="Proteomes" id="UP000528734"/>
    </source>
</evidence>
<feature type="region of interest" description="Disordered" evidence="1">
    <location>
        <begin position="72"/>
        <end position="92"/>
    </location>
</feature>
<evidence type="ECO:0008006" key="4">
    <source>
        <dbReference type="Google" id="ProtNLM"/>
    </source>
</evidence>